<dbReference type="PANTHER" id="PTHR43630">
    <property type="entry name" value="POLY-BETA-1,6-N-ACETYL-D-GLUCOSAMINE SYNTHASE"/>
    <property type="match status" value="1"/>
</dbReference>
<evidence type="ECO:0000313" key="3">
    <source>
        <dbReference type="EMBL" id="EES51987.1"/>
    </source>
</evidence>
<gene>
    <name evidence="3" type="ORF">UBAL3_95320022</name>
</gene>
<proteinExistence type="inferred from homology"/>
<dbReference type="AlphaFoldDB" id="C6HZG5"/>
<dbReference type="InterPro" id="IPR001173">
    <property type="entry name" value="Glyco_trans_2-like"/>
</dbReference>
<reference evidence="3 4" key="1">
    <citation type="journal article" date="2009" name="Appl. Environ. Microbiol.">
        <title>Community genomic and proteomic analyses of chemoautotrophic iron-oxidizing "Leptospirillum rubarum" (Group II) and "Leptospirillum ferrodiazotrophum" (Group III) bacteria in acid mine drainage biofilms.</title>
        <authorList>
            <person name="Goltsman D.S."/>
            <person name="Denef V.J."/>
            <person name="Singer S.W."/>
            <person name="VerBerkmoes N.C."/>
            <person name="Lefsrud M."/>
            <person name="Mueller R.S."/>
            <person name="Dick G.J."/>
            <person name="Sun C.L."/>
            <person name="Wheeler K.E."/>
            <person name="Zemla A."/>
            <person name="Baker B.J."/>
            <person name="Hauser L."/>
            <person name="Land M."/>
            <person name="Shah M.B."/>
            <person name="Thelen M.P."/>
            <person name="Hettich R.L."/>
            <person name="Banfield J.F."/>
        </authorList>
    </citation>
    <scope>NUCLEOTIDE SEQUENCE [LARGE SCALE GENOMIC DNA]</scope>
</reference>
<dbReference type="PANTHER" id="PTHR43630:SF2">
    <property type="entry name" value="GLYCOSYLTRANSFERASE"/>
    <property type="match status" value="1"/>
</dbReference>
<accession>C6HZG5</accession>
<feature type="domain" description="Glycosyltransferase 2-like" evidence="2">
    <location>
        <begin position="15"/>
        <end position="140"/>
    </location>
</feature>
<dbReference type="Pfam" id="PF00535">
    <property type="entry name" value="Glycos_transf_2"/>
    <property type="match status" value="1"/>
</dbReference>
<organism evidence="3 4">
    <name type="scientific">Leptospirillum ferrodiazotrophum</name>
    <dbReference type="NCBI Taxonomy" id="412449"/>
    <lineage>
        <taxon>Bacteria</taxon>
        <taxon>Pseudomonadati</taxon>
        <taxon>Nitrospirota</taxon>
        <taxon>Nitrospiria</taxon>
        <taxon>Nitrospirales</taxon>
        <taxon>Nitrospiraceae</taxon>
        <taxon>Leptospirillum</taxon>
    </lineage>
</organism>
<dbReference type="Proteomes" id="UP000009374">
    <property type="component" value="Unassembled WGS sequence"/>
</dbReference>
<evidence type="ECO:0000259" key="2">
    <source>
        <dbReference type="Pfam" id="PF00535"/>
    </source>
</evidence>
<dbReference type="Gene3D" id="3.90.550.10">
    <property type="entry name" value="Spore Coat Polysaccharide Biosynthesis Protein SpsA, Chain A"/>
    <property type="match status" value="1"/>
</dbReference>
<evidence type="ECO:0000313" key="4">
    <source>
        <dbReference type="Proteomes" id="UP000009374"/>
    </source>
</evidence>
<keyword evidence="4" id="KW-1185">Reference proteome</keyword>
<evidence type="ECO:0000256" key="1">
    <source>
        <dbReference type="ARBA" id="ARBA00038494"/>
    </source>
</evidence>
<keyword evidence="3" id="KW-0808">Transferase</keyword>
<dbReference type="SUPFAM" id="SSF53448">
    <property type="entry name" value="Nucleotide-diphospho-sugar transferases"/>
    <property type="match status" value="1"/>
</dbReference>
<protein>
    <submittedName>
        <fullName evidence="3">Glycosyl transferase, family 2</fullName>
    </submittedName>
</protein>
<dbReference type="CDD" id="cd02511">
    <property type="entry name" value="Beta4Glucosyltransferase"/>
    <property type="match status" value="1"/>
</dbReference>
<sequence length="271" mass="31152">MAKDLPSDSRRPPLSVYVLGYNQEHKIKPALESVLWADDVVLVDSYSTDRTVQIAEELGVRVCQVPFEGFGHLRNAAVNFCRHEWIFSLDSDERMTPEAQTEIEGILADRDSADAYLVPRKNYFLGRWVRHSDWYPDFRQPQLFRKGAMVYSADVVHESYRLNPGKTLGKMSSAIIQIPFSDQEEMIRKMNRYSSLGSDKVLARGQRASVLIALGHAVWSFFRHFILKKGFLDGSAGFVIAFYNFESAFYKYAKAYEKQRERLPPHSREGP</sequence>
<dbReference type="InterPro" id="IPR029044">
    <property type="entry name" value="Nucleotide-diphossugar_trans"/>
</dbReference>
<comment type="similarity">
    <text evidence="1">Belongs to the glycosyltransferase 2 family. WaaE/KdtX subfamily.</text>
</comment>
<dbReference type="EMBL" id="GG693882">
    <property type="protein sequence ID" value="EES51987.1"/>
    <property type="molecule type" value="Genomic_DNA"/>
</dbReference>
<dbReference type="GO" id="GO:0016740">
    <property type="term" value="F:transferase activity"/>
    <property type="evidence" value="ECO:0007669"/>
    <property type="project" value="UniProtKB-KW"/>
</dbReference>
<name>C6HZG5_9BACT</name>